<comment type="caution">
    <text evidence="2">The sequence shown here is derived from an EMBL/GenBank/DDBJ whole genome shotgun (WGS) entry which is preliminary data.</text>
</comment>
<dbReference type="InterPro" id="IPR027373">
    <property type="entry name" value="RHH_dom"/>
</dbReference>
<gene>
    <name evidence="2" type="ORF">J6595_05055</name>
</gene>
<dbReference type="Gene3D" id="1.10.3990.20">
    <property type="entry name" value="protein bp1543"/>
    <property type="match status" value="1"/>
</dbReference>
<dbReference type="Proteomes" id="UP000678276">
    <property type="component" value="Unassembled WGS sequence"/>
</dbReference>
<evidence type="ECO:0000313" key="2">
    <source>
        <dbReference type="EMBL" id="MBP0614945.1"/>
    </source>
</evidence>
<keyword evidence="3" id="KW-1185">Reference proteome</keyword>
<dbReference type="RefSeq" id="WP_209593339.1">
    <property type="nucleotide sequence ID" value="NZ_JAGJCF010000002.1"/>
</dbReference>
<sequence length="87" mass="9378">MTVVKRSVSISGHSTSISIEERFWECLRAIAARDGTSLARLIGEIDRARDPGGNLSSAIRVYVLEDALARATCSTTPISGVRNPEDC</sequence>
<protein>
    <submittedName>
        <fullName evidence="2">Ribbon-helix-helix domain-containing protein</fullName>
    </submittedName>
</protein>
<dbReference type="InterPro" id="IPR038268">
    <property type="entry name" value="RHH_sf"/>
</dbReference>
<dbReference type="Pfam" id="PF13467">
    <property type="entry name" value="RHH_4"/>
    <property type="match status" value="1"/>
</dbReference>
<dbReference type="EMBL" id="JAGJCF010000002">
    <property type="protein sequence ID" value="MBP0614945.1"/>
    <property type="molecule type" value="Genomic_DNA"/>
</dbReference>
<proteinExistence type="predicted"/>
<name>A0ABS4BG77_9HYPH</name>
<evidence type="ECO:0000313" key="3">
    <source>
        <dbReference type="Proteomes" id="UP000678276"/>
    </source>
</evidence>
<reference evidence="2 3" key="1">
    <citation type="submission" date="2021-04" db="EMBL/GenBank/DDBJ databases">
        <title>Whole genome sequence of Jiella sp. KSK16Y-1.</title>
        <authorList>
            <person name="Tuo L."/>
        </authorList>
    </citation>
    <scope>NUCLEOTIDE SEQUENCE [LARGE SCALE GENOMIC DNA]</scope>
    <source>
        <strain evidence="2 3">KSK16Y-1</strain>
    </source>
</reference>
<accession>A0ABS4BG77</accession>
<evidence type="ECO:0000259" key="1">
    <source>
        <dbReference type="Pfam" id="PF13467"/>
    </source>
</evidence>
<organism evidence="2 3">
    <name type="scientific">Jiella mangrovi</name>
    <dbReference type="NCBI Taxonomy" id="2821407"/>
    <lineage>
        <taxon>Bacteria</taxon>
        <taxon>Pseudomonadati</taxon>
        <taxon>Pseudomonadota</taxon>
        <taxon>Alphaproteobacteria</taxon>
        <taxon>Hyphomicrobiales</taxon>
        <taxon>Aurantimonadaceae</taxon>
        <taxon>Jiella</taxon>
    </lineage>
</organism>
<feature type="domain" description="Ribbon-helix-helix" evidence="1">
    <location>
        <begin position="4"/>
        <end position="65"/>
    </location>
</feature>